<dbReference type="STRING" id="360807.ERS852392_02571"/>
<dbReference type="PANTHER" id="PTHR46517">
    <property type="entry name" value="FRUCTOSE-2,6-BISPHOSPHATASE TIGAR"/>
    <property type="match status" value="1"/>
</dbReference>
<evidence type="ECO:0000256" key="1">
    <source>
        <dbReference type="ARBA" id="ARBA00022801"/>
    </source>
</evidence>
<feature type="binding site" evidence="3">
    <location>
        <position position="67"/>
    </location>
    <ligand>
        <name>substrate</name>
    </ligand>
</feature>
<feature type="binding site" evidence="3">
    <location>
        <begin position="17"/>
        <end position="24"/>
    </location>
    <ligand>
        <name>substrate</name>
    </ligand>
</feature>
<dbReference type="SUPFAM" id="SSF53254">
    <property type="entry name" value="Phosphoglycerate mutase-like"/>
    <property type="match status" value="1"/>
</dbReference>
<dbReference type="SMART" id="SM00855">
    <property type="entry name" value="PGAM"/>
    <property type="match status" value="1"/>
</dbReference>
<dbReference type="GO" id="GO:0043456">
    <property type="term" value="P:regulation of pentose-phosphate shunt"/>
    <property type="evidence" value="ECO:0007669"/>
    <property type="project" value="TreeGrafter"/>
</dbReference>
<dbReference type="CDD" id="cd07067">
    <property type="entry name" value="HP_PGM_like"/>
    <property type="match status" value="1"/>
</dbReference>
<dbReference type="GO" id="GO:0004331">
    <property type="term" value="F:fructose-2,6-bisphosphate 2-phosphatase activity"/>
    <property type="evidence" value="ECO:0007669"/>
    <property type="project" value="TreeGrafter"/>
</dbReference>
<organism evidence="4 5">
    <name type="scientific">Roseburia inulinivorans</name>
    <dbReference type="NCBI Taxonomy" id="360807"/>
    <lineage>
        <taxon>Bacteria</taxon>
        <taxon>Bacillati</taxon>
        <taxon>Bacillota</taxon>
        <taxon>Clostridia</taxon>
        <taxon>Lachnospirales</taxon>
        <taxon>Lachnospiraceae</taxon>
        <taxon>Roseburia</taxon>
    </lineage>
</organism>
<evidence type="ECO:0000256" key="2">
    <source>
        <dbReference type="PIRSR" id="PIRSR613078-1"/>
    </source>
</evidence>
<keyword evidence="1" id="KW-0378">Hydrolase</keyword>
<keyword evidence="5" id="KW-1185">Reference proteome</keyword>
<name>A0A0M6WLC4_9FIRM</name>
<dbReference type="Pfam" id="PF00300">
    <property type="entry name" value="His_Phos_1"/>
    <property type="match status" value="1"/>
</dbReference>
<dbReference type="InterPro" id="IPR029033">
    <property type="entry name" value="His_PPase_superfam"/>
</dbReference>
<gene>
    <name evidence="4" type="ORF">RIL183_03711</name>
</gene>
<dbReference type="GO" id="GO:0005829">
    <property type="term" value="C:cytosol"/>
    <property type="evidence" value="ECO:0007669"/>
    <property type="project" value="TreeGrafter"/>
</dbReference>
<dbReference type="AlphaFoldDB" id="A0A0M6WLC4"/>
<dbReference type="GO" id="GO:0045820">
    <property type="term" value="P:negative regulation of glycolytic process"/>
    <property type="evidence" value="ECO:0007669"/>
    <property type="project" value="TreeGrafter"/>
</dbReference>
<dbReference type="Gene3D" id="3.40.50.1240">
    <property type="entry name" value="Phosphoglycerate mutase-like"/>
    <property type="match status" value="1"/>
</dbReference>
<protein>
    <submittedName>
        <fullName evidence="4">Phosphoglycerate mutase</fullName>
    </submittedName>
</protein>
<dbReference type="OrthoDB" id="9783269at2"/>
<reference evidence="5" key="1">
    <citation type="submission" date="2015-05" db="EMBL/GenBank/DDBJ databases">
        <authorList>
            <consortium name="Pathogen Informatics"/>
        </authorList>
    </citation>
    <scope>NUCLEOTIDE SEQUENCE [LARGE SCALE GENOMIC DNA]</scope>
    <source>
        <strain evidence="5">L1-83</strain>
    </source>
</reference>
<evidence type="ECO:0000313" key="4">
    <source>
        <dbReference type="EMBL" id="CRL37380.1"/>
    </source>
</evidence>
<proteinExistence type="predicted"/>
<accession>A0A0M6WLC4</accession>
<dbReference type="EMBL" id="CVRS01000067">
    <property type="protein sequence ID" value="CRL37380.1"/>
    <property type="molecule type" value="Genomic_DNA"/>
</dbReference>
<dbReference type="PANTHER" id="PTHR46517:SF1">
    <property type="entry name" value="FRUCTOSE-2,6-BISPHOSPHATASE TIGAR"/>
    <property type="match status" value="1"/>
</dbReference>
<feature type="active site" description="Proton donor/acceptor" evidence="2">
    <location>
        <position position="88"/>
    </location>
</feature>
<feature type="active site" description="Tele-phosphohistidine intermediate" evidence="2">
    <location>
        <position position="18"/>
    </location>
</feature>
<evidence type="ECO:0000256" key="3">
    <source>
        <dbReference type="PIRSR" id="PIRSR613078-2"/>
    </source>
</evidence>
<evidence type="ECO:0000313" key="5">
    <source>
        <dbReference type="Proteomes" id="UP000049828"/>
    </source>
</evidence>
<dbReference type="RefSeq" id="WP_055039567.1">
    <property type="nucleotide sequence ID" value="NZ_CVRS01000067.1"/>
</dbReference>
<dbReference type="Proteomes" id="UP000049828">
    <property type="component" value="Unassembled WGS sequence"/>
</dbReference>
<dbReference type="InterPro" id="IPR051695">
    <property type="entry name" value="Phosphoglycerate_Mutase"/>
</dbReference>
<sequence length="235" mass="27193">MWNGTEDKIKVKITWIRHGMTQANGEHRYLGKTDEPLSETGIRLLQEKKKEYFSSPPEFLYTSPMKRCVQTAELLFERKPILIPEWKEMDFGQFEGKNYEELKDDPCYQKWIDSNGTLPFPGGESREQFIRHSMEGFDRMMSDILKRSEKNTGIQNDTDPRYLNSDRGTEIPVTAVVHGGTIMAVLSSLTGGEYFDFQVKNGEGYETVLEWIQGRWKMTSLTKIGCEDSKSEHLQ</sequence>
<dbReference type="InterPro" id="IPR013078">
    <property type="entry name" value="His_Pase_superF_clade-1"/>
</dbReference>